<sequence>MLVYKYRGGNEEVFERDLKSLERNFFWATKFNNLNDPCETLINTEPFNIQTKVFSEFFKADKSETFHNFEKAFKNLFDVRKKAIGIYSLSKTFKDELLWAHYANSHRGFCIEYDLEKLINSYDRFEAYSFPVVYSKKPPEYHLKDMYKMDTKSIVKKIAGYKSVRWNYEQEHRIVTGYCGEFPYDPTCLKSIYFGLNMPEFQKSEMMDRLKGRQIQFLQMQQKINSYEFEAIKINDLKNEQYNYLKQIPSEVTGSYPISFKITSKEYVRGIKAVVEIKFEKTTNKESLEWLVHILNNEIFREVKRIFLICFIETEENVKFIWASCQWEIQNNKLRISID</sequence>
<comment type="caution">
    <text evidence="1">The sequence shown here is derived from an EMBL/GenBank/DDBJ whole genome shotgun (WGS) entry which is preliminary data.</text>
</comment>
<protein>
    <recommendedName>
        <fullName evidence="3">DUF2971 domain-containing protein</fullName>
    </recommendedName>
</protein>
<dbReference type="EMBL" id="BRVP01000008">
    <property type="protein sequence ID" value="GLB52433.1"/>
    <property type="molecule type" value="Genomic_DNA"/>
</dbReference>
<dbReference type="Pfam" id="PF11185">
    <property type="entry name" value="DUF2971"/>
    <property type="match status" value="1"/>
</dbReference>
<dbReference type="Proteomes" id="UP001143545">
    <property type="component" value="Unassembled WGS sequence"/>
</dbReference>
<organism evidence="1 2">
    <name type="scientific">Neptunitalea chrysea</name>
    <dbReference type="NCBI Taxonomy" id="1647581"/>
    <lineage>
        <taxon>Bacteria</taxon>
        <taxon>Pseudomonadati</taxon>
        <taxon>Bacteroidota</taxon>
        <taxon>Flavobacteriia</taxon>
        <taxon>Flavobacteriales</taxon>
        <taxon>Flavobacteriaceae</taxon>
        <taxon>Neptunitalea</taxon>
    </lineage>
</organism>
<dbReference type="InterPro" id="IPR021352">
    <property type="entry name" value="DUF2971"/>
</dbReference>
<dbReference type="RefSeq" id="WP_281753695.1">
    <property type="nucleotide sequence ID" value="NZ_BRVP01000008.1"/>
</dbReference>
<reference evidence="1" key="1">
    <citation type="submission" date="2022-07" db="EMBL/GenBank/DDBJ databases">
        <title>Taxonomy of Novel Oxalotrophic and Methylotrophic Bacteria.</title>
        <authorList>
            <person name="Sahin N."/>
            <person name="Tani A."/>
        </authorList>
    </citation>
    <scope>NUCLEOTIDE SEQUENCE</scope>
    <source>
        <strain evidence="1">AM327</strain>
    </source>
</reference>
<accession>A0A9W6EW51</accession>
<evidence type="ECO:0000313" key="2">
    <source>
        <dbReference type="Proteomes" id="UP001143545"/>
    </source>
</evidence>
<evidence type="ECO:0008006" key="3">
    <source>
        <dbReference type="Google" id="ProtNLM"/>
    </source>
</evidence>
<dbReference type="AlphaFoldDB" id="A0A9W6EW51"/>
<keyword evidence="2" id="KW-1185">Reference proteome</keyword>
<evidence type="ECO:0000313" key="1">
    <source>
        <dbReference type="EMBL" id="GLB52433.1"/>
    </source>
</evidence>
<name>A0A9W6EW51_9FLAO</name>
<proteinExistence type="predicted"/>
<gene>
    <name evidence="1" type="ORF">NBRC110019_14730</name>
</gene>